<evidence type="ECO:0000313" key="1">
    <source>
        <dbReference type="EMBL" id="MDQ8206237.1"/>
    </source>
</evidence>
<gene>
    <name evidence="1" type="ORF">QEH52_01855</name>
</gene>
<accession>A0ABU1ARJ3</accession>
<dbReference type="EMBL" id="JARXHW010000002">
    <property type="protein sequence ID" value="MDQ8206237.1"/>
    <property type="molecule type" value="Genomic_DNA"/>
</dbReference>
<sequence>MQTDPLQTLTGIWLTDPTVPAARPIWAVRRGRFGTKVLPAWRPTEDTLWYDQKSQTIYAATESEVTDFSSTPAGDGHRGPLRGAGRLHDLMSERTPVLRPLTPAAVTYLHQKLTSHSPGEWIDEIWLLDNGWHRDIQPLSIWAAGGLFSRMLTSAGFPRWRAALMRFGLRGLQLHRLYRWLWADSSPEYLRDREGLI</sequence>
<evidence type="ECO:0000313" key="2">
    <source>
        <dbReference type="Proteomes" id="UP001225316"/>
    </source>
</evidence>
<organism evidence="1 2">
    <name type="scientific">Thalassobacterium maritimum</name>
    <dbReference type="NCBI Taxonomy" id="3041265"/>
    <lineage>
        <taxon>Bacteria</taxon>
        <taxon>Pseudomonadati</taxon>
        <taxon>Verrucomicrobiota</taxon>
        <taxon>Opitutia</taxon>
        <taxon>Puniceicoccales</taxon>
        <taxon>Coraliomargaritaceae</taxon>
        <taxon>Thalassobacterium</taxon>
    </lineage>
</organism>
<name>A0ABU1ARJ3_9BACT</name>
<keyword evidence="2" id="KW-1185">Reference proteome</keyword>
<dbReference type="Proteomes" id="UP001225316">
    <property type="component" value="Unassembled WGS sequence"/>
</dbReference>
<comment type="caution">
    <text evidence="1">The sequence shown here is derived from an EMBL/GenBank/DDBJ whole genome shotgun (WGS) entry which is preliminary data.</text>
</comment>
<proteinExistence type="predicted"/>
<dbReference type="RefSeq" id="WP_308948256.1">
    <property type="nucleotide sequence ID" value="NZ_JARXHW010000002.1"/>
</dbReference>
<reference evidence="1 2" key="1">
    <citation type="submission" date="2023-04" db="EMBL/GenBank/DDBJ databases">
        <title>A novel bacteria isolated from coastal sediment.</title>
        <authorList>
            <person name="Liu X.-J."/>
            <person name="Du Z.-J."/>
        </authorList>
    </citation>
    <scope>NUCLEOTIDE SEQUENCE [LARGE SCALE GENOMIC DNA]</scope>
    <source>
        <strain evidence="1 2">SDUM461003</strain>
    </source>
</reference>
<protein>
    <submittedName>
        <fullName evidence="1">Uncharacterized protein</fullName>
    </submittedName>
</protein>